<evidence type="ECO:0000256" key="1">
    <source>
        <dbReference type="SAM" id="MobiDB-lite"/>
    </source>
</evidence>
<organism evidence="4 5">
    <name type="scientific">Skeletonema marinoi</name>
    <dbReference type="NCBI Taxonomy" id="267567"/>
    <lineage>
        <taxon>Eukaryota</taxon>
        <taxon>Sar</taxon>
        <taxon>Stramenopiles</taxon>
        <taxon>Ochrophyta</taxon>
        <taxon>Bacillariophyta</taxon>
        <taxon>Coscinodiscophyceae</taxon>
        <taxon>Thalassiosirophycidae</taxon>
        <taxon>Thalassiosirales</taxon>
        <taxon>Skeletonemataceae</taxon>
        <taxon>Skeletonema</taxon>
        <taxon>Skeletonema marinoi-dohrnii complex</taxon>
    </lineage>
</organism>
<dbReference type="Proteomes" id="UP001224775">
    <property type="component" value="Unassembled WGS sequence"/>
</dbReference>
<feature type="compositionally biased region" description="Basic and acidic residues" evidence="1">
    <location>
        <begin position="160"/>
        <end position="172"/>
    </location>
</feature>
<feature type="region of interest" description="Disordered" evidence="1">
    <location>
        <begin position="646"/>
        <end position="676"/>
    </location>
</feature>
<sequence>MKRPLCRLISVALIVLCSIETSNAKNRHAGVHTGPHWSSTTMYEASDASPAVEAKASKPAKPVMPEKHHAGNGGKHDTGVDGKHPVNTISSKAGKPATTPSTPATMSMWTPATWESPALHTTTHHTTTKQTDSKSGKTSGTHMPAASMSLSYAKSQKIASDSKADKGDENAKSYKPAPNEYHGVKMVVKTPEGGYKQPKSGKEPHNSDGGSSSTPTTLPETEGNTTIVSTTVPPAEIPDIVGTTTTEATEAATPAAATTTEAAVQKAPKKPDKRIEESSPDEPVVTPSPTYSPTALAEEQTSSVEETFTAMEPFGLRFLSSKQQPSFNLDTVTEVTTEHLLHSFRTKGWDADRLKLMLLDDEDRRRSLRKLGSFPVHELVFGGILYFKTTTEMPTKEEENALVEESFSGARLNYFVNLLKEEGVDVASASWGHLATSNEPTGGSGSKLGIILGSVFGSIALFIVIALLVRVYNKRERRIQDGDRPTSLVFRIKDEVESMMDSHDDRASTLPSSVDENEATSRYSYYSKQRLMTDPVSPLDSPDDTASASTRYVSVFTVKKDCGGKTLEEVDLRSLAVAYLSRLFKKVPDTNLLPYDKDSELPAIKNVRNIPDDLQELLEYVGNPRIDENTGKVLFNLRCESDVPMSKMKNLSSQRLPKQMNKSDRSAGSGFEDVSL</sequence>
<dbReference type="AlphaFoldDB" id="A0AAD8XZY5"/>
<evidence type="ECO:0000313" key="5">
    <source>
        <dbReference type="Proteomes" id="UP001224775"/>
    </source>
</evidence>
<feature type="chain" id="PRO_5042164640" evidence="3">
    <location>
        <begin position="25"/>
        <end position="676"/>
    </location>
</feature>
<feature type="compositionally biased region" description="Low complexity" evidence="1">
    <location>
        <begin position="243"/>
        <end position="263"/>
    </location>
</feature>
<feature type="compositionally biased region" description="Low complexity" evidence="1">
    <location>
        <begin position="96"/>
        <end position="108"/>
    </location>
</feature>
<keyword evidence="2" id="KW-1133">Transmembrane helix</keyword>
<keyword evidence="2" id="KW-0472">Membrane</keyword>
<keyword evidence="5" id="KW-1185">Reference proteome</keyword>
<dbReference type="EMBL" id="JATAAI010000027">
    <property type="protein sequence ID" value="KAK1737019.1"/>
    <property type="molecule type" value="Genomic_DNA"/>
</dbReference>
<feature type="signal peptide" evidence="3">
    <location>
        <begin position="1"/>
        <end position="24"/>
    </location>
</feature>
<feature type="transmembrane region" description="Helical" evidence="2">
    <location>
        <begin position="448"/>
        <end position="469"/>
    </location>
</feature>
<proteinExistence type="predicted"/>
<feature type="region of interest" description="Disordered" evidence="1">
    <location>
        <begin position="56"/>
        <end position="108"/>
    </location>
</feature>
<evidence type="ECO:0000256" key="3">
    <source>
        <dbReference type="SAM" id="SignalP"/>
    </source>
</evidence>
<keyword evidence="2" id="KW-0812">Transmembrane</keyword>
<protein>
    <submittedName>
        <fullName evidence="4">Uncharacterized protein</fullName>
    </submittedName>
</protein>
<reference evidence="4" key="1">
    <citation type="submission" date="2023-06" db="EMBL/GenBank/DDBJ databases">
        <title>Survivors Of The Sea: Transcriptome response of Skeletonema marinoi to long-term dormancy.</title>
        <authorList>
            <person name="Pinder M.I.M."/>
            <person name="Kourtchenko O."/>
            <person name="Robertson E.K."/>
            <person name="Larsson T."/>
            <person name="Maumus F."/>
            <person name="Osuna-Cruz C.M."/>
            <person name="Vancaester E."/>
            <person name="Stenow R."/>
            <person name="Vandepoele K."/>
            <person name="Ploug H."/>
            <person name="Bruchert V."/>
            <person name="Godhe A."/>
            <person name="Topel M."/>
        </authorList>
    </citation>
    <scope>NUCLEOTIDE SEQUENCE</scope>
    <source>
        <strain evidence="4">R05AC</strain>
    </source>
</reference>
<name>A0AAD8XZY5_9STRA</name>
<comment type="caution">
    <text evidence="4">The sequence shown here is derived from an EMBL/GenBank/DDBJ whole genome shotgun (WGS) entry which is preliminary data.</text>
</comment>
<evidence type="ECO:0000256" key="2">
    <source>
        <dbReference type="SAM" id="Phobius"/>
    </source>
</evidence>
<feature type="compositionally biased region" description="Low complexity" evidence="1">
    <location>
        <begin position="209"/>
        <end position="223"/>
    </location>
</feature>
<evidence type="ECO:0000313" key="4">
    <source>
        <dbReference type="EMBL" id="KAK1737019.1"/>
    </source>
</evidence>
<feature type="compositionally biased region" description="Polar residues" evidence="1">
    <location>
        <begin position="148"/>
        <end position="159"/>
    </location>
</feature>
<feature type="region of interest" description="Disordered" evidence="1">
    <location>
        <begin position="120"/>
        <end position="293"/>
    </location>
</feature>
<accession>A0AAD8XZY5</accession>
<feature type="compositionally biased region" description="Low complexity" evidence="1">
    <location>
        <begin position="283"/>
        <end position="293"/>
    </location>
</feature>
<feature type="compositionally biased region" description="Basic and acidic residues" evidence="1">
    <location>
        <begin position="64"/>
        <end position="84"/>
    </location>
</feature>
<gene>
    <name evidence="4" type="ORF">QTG54_012464</name>
</gene>
<keyword evidence="3" id="KW-0732">Signal</keyword>